<evidence type="ECO:0000256" key="1">
    <source>
        <dbReference type="SAM" id="MobiDB-lite"/>
    </source>
</evidence>
<organism evidence="2">
    <name type="scientific">Sesamum radiatum</name>
    <name type="common">Black benniseed</name>
    <dbReference type="NCBI Taxonomy" id="300843"/>
    <lineage>
        <taxon>Eukaryota</taxon>
        <taxon>Viridiplantae</taxon>
        <taxon>Streptophyta</taxon>
        <taxon>Embryophyta</taxon>
        <taxon>Tracheophyta</taxon>
        <taxon>Spermatophyta</taxon>
        <taxon>Magnoliopsida</taxon>
        <taxon>eudicotyledons</taxon>
        <taxon>Gunneridae</taxon>
        <taxon>Pentapetalae</taxon>
        <taxon>asterids</taxon>
        <taxon>lamiids</taxon>
        <taxon>Lamiales</taxon>
        <taxon>Pedaliaceae</taxon>
        <taxon>Sesamum</taxon>
    </lineage>
</organism>
<evidence type="ECO:0000313" key="2">
    <source>
        <dbReference type="EMBL" id="KAL0355412.1"/>
    </source>
</evidence>
<sequence length="81" mass="9336">MPGQEPESPRRAASPSERAAIPEDENSQLREMVVNLKEKVSSLESEITMLSFELEDYRHVLPICGVRWRRCQFRSVCSSVR</sequence>
<gene>
    <name evidence="2" type="ORF">Sradi_3988100</name>
</gene>
<proteinExistence type="predicted"/>
<protein>
    <submittedName>
        <fullName evidence="2">Uncharacterized protein</fullName>
    </submittedName>
</protein>
<feature type="region of interest" description="Disordered" evidence="1">
    <location>
        <begin position="1"/>
        <end position="27"/>
    </location>
</feature>
<comment type="caution">
    <text evidence="2">The sequence shown here is derived from an EMBL/GenBank/DDBJ whole genome shotgun (WGS) entry which is preliminary data.</text>
</comment>
<reference evidence="2" key="2">
    <citation type="journal article" date="2024" name="Plant">
        <title>Genomic evolution and insights into agronomic trait innovations of Sesamum species.</title>
        <authorList>
            <person name="Miao H."/>
            <person name="Wang L."/>
            <person name="Qu L."/>
            <person name="Liu H."/>
            <person name="Sun Y."/>
            <person name="Le M."/>
            <person name="Wang Q."/>
            <person name="Wei S."/>
            <person name="Zheng Y."/>
            <person name="Lin W."/>
            <person name="Duan Y."/>
            <person name="Cao H."/>
            <person name="Xiong S."/>
            <person name="Wang X."/>
            <person name="Wei L."/>
            <person name="Li C."/>
            <person name="Ma Q."/>
            <person name="Ju M."/>
            <person name="Zhao R."/>
            <person name="Li G."/>
            <person name="Mu C."/>
            <person name="Tian Q."/>
            <person name="Mei H."/>
            <person name="Zhang T."/>
            <person name="Gao T."/>
            <person name="Zhang H."/>
        </authorList>
    </citation>
    <scope>NUCLEOTIDE SEQUENCE</scope>
    <source>
        <strain evidence="2">G02</strain>
    </source>
</reference>
<reference evidence="2" key="1">
    <citation type="submission" date="2020-06" db="EMBL/GenBank/DDBJ databases">
        <authorList>
            <person name="Li T."/>
            <person name="Hu X."/>
            <person name="Zhang T."/>
            <person name="Song X."/>
            <person name="Zhang H."/>
            <person name="Dai N."/>
            <person name="Sheng W."/>
            <person name="Hou X."/>
            <person name="Wei L."/>
        </authorList>
    </citation>
    <scope>NUCLEOTIDE SEQUENCE</scope>
    <source>
        <strain evidence="2">G02</strain>
        <tissue evidence="2">Leaf</tissue>
    </source>
</reference>
<dbReference type="EMBL" id="JACGWJ010000017">
    <property type="protein sequence ID" value="KAL0355412.1"/>
    <property type="molecule type" value="Genomic_DNA"/>
</dbReference>
<name>A0AAW2PGQ6_SESRA</name>
<dbReference type="AlphaFoldDB" id="A0AAW2PGQ6"/>
<accession>A0AAW2PGQ6</accession>